<evidence type="ECO:0000313" key="2">
    <source>
        <dbReference type="Proteomes" id="UP000078572"/>
    </source>
</evidence>
<reference evidence="2" key="1">
    <citation type="submission" date="2016-06" db="EMBL/GenBank/DDBJ databases">
        <authorList>
            <person name="Xu Y."/>
            <person name="Nagy A."/>
            <person name="Yan X."/>
            <person name="Kim S.W."/>
            <person name="Haley B."/>
            <person name="Liu N.T."/>
            <person name="Nou X."/>
        </authorList>
    </citation>
    <scope>NUCLEOTIDE SEQUENCE [LARGE SCALE GENOMIC DNA]</scope>
    <source>
        <strain evidence="2">ATCC 49129</strain>
    </source>
</reference>
<dbReference type="Proteomes" id="UP000078572">
    <property type="component" value="Chromosome 1"/>
</dbReference>
<dbReference type="Pfam" id="PF14023">
    <property type="entry name" value="Bestrophin-like"/>
    <property type="match status" value="1"/>
</dbReference>
<dbReference type="RefSeq" id="WP_064801177.1">
    <property type="nucleotide sequence ID" value="NZ_CP016022.1"/>
</dbReference>
<evidence type="ECO:0000313" key="1">
    <source>
        <dbReference type="EMBL" id="ANJ71058.1"/>
    </source>
</evidence>
<dbReference type="InterPro" id="IPR025333">
    <property type="entry name" value="DUF4239"/>
</dbReference>
<sequence length="253" mass="27237">MGVVIDHPVEVFLMALIVLAGAARIGSALSKRRALDGSTHEDFDVIQAATLTLLGLMIGFTFSMAISRYDTRKNYEEEEANAIGTEYARASLLPAADAANLRGLLVKYVEVRIQLYSSHDARQLPALEAETSRQQDALWAAVLGPAAAQPTPIVALAVSGMNDVLNAQGYTQAAWRNRIPVAAWVLLFMVGACGTFMVGYGTRSARMRGVLQLLLPLVLALSFMLIADIDSPRGGFVHVDPVNLKTLAASMQH</sequence>
<dbReference type="AlphaFoldDB" id="A0A191ZSI0"/>
<dbReference type="STRING" id="190721.ACS15_0108"/>
<accession>A0A191ZSI0</accession>
<dbReference type="OrthoDB" id="116415at2"/>
<proteinExistence type="predicted"/>
<dbReference type="GeneID" id="61524485"/>
<organism evidence="1 2">
    <name type="scientific">Ralstonia insidiosa</name>
    <dbReference type="NCBI Taxonomy" id="190721"/>
    <lineage>
        <taxon>Bacteria</taxon>
        <taxon>Pseudomonadati</taxon>
        <taxon>Pseudomonadota</taxon>
        <taxon>Betaproteobacteria</taxon>
        <taxon>Burkholderiales</taxon>
        <taxon>Burkholderiaceae</taxon>
        <taxon>Ralstonia</taxon>
    </lineage>
</organism>
<protein>
    <submittedName>
        <fullName evidence="1">Uncharacterized protein</fullName>
    </submittedName>
</protein>
<gene>
    <name evidence="1" type="ORF">A9Y76_00525</name>
</gene>
<name>A0A191ZSI0_9RALS</name>
<keyword evidence="2" id="KW-1185">Reference proteome</keyword>
<dbReference type="EMBL" id="CP016022">
    <property type="protein sequence ID" value="ANJ71058.1"/>
    <property type="molecule type" value="Genomic_DNA"/>
</dbReference>